<protein>
    <recommendedName>
        <fullName evidence="2">Peptidase M20 dimerisation domain-containing protein</fullName>
    </recommendedName>
</protein>
<reference evidence="1" key="1">
    <citation type="journal article" date="2015" name="Nature">
        <title>Complex archaea that bridge the gap between prokaryotes and eukaryotes.</title>
        <authorList>
            <person name="Spang A."/>
            <person name="Saw J.H."/>
            <person name="Jorgensen S.L."/>
            <person name="Zaremba-Niedzwiedzka K."/>
            <person name="Martijn J."/>
            <person name="Lind A.E."/>
            <person name="van Eijk R."/>
            <person name="Schleper C."/>
            <person name="Guy L."/>
            <person name="Ettema T.J."/>
        </authorList>
    </citation>
    <scope>NUCLEOTIDE SEQUENCE</scope>
</reference>
<gene>
    <name evidence="1" type="ORF">LCGC14_2721550</name>
</gene>
<dbReference type="SUPFAM" id="SSF53187">
    <property type="entry name" value="Zn-dependent exopeptidases"/>
    <property type="match status" value="1"/>
</dbReference>
<comment type="caution">
    <text evidence="1">The sequence shown here is derived from an EMBL/GenBank/DDBJ whole genome shotgun (WGS) entry which is preliminary data.</text>
</comment>
<name>A0A0F8Z9V1_9ZZZZ</name>
<proteinExistence type="predicted"/>
<sequence length="83" mass="9386">MPVQFDKEVLSLEKDMIVFRRYIHQHPELGFQEENTASYIEENIKSFGLKSARLAKTGVVVTIPGKTQKTLGIRADIDALPVQ</sequence>
<evidence type="ECO:0000313" key="1">
    <source>
        <dbReference type="EMBL" id="KKK90582.1"/>
    </source>
</evidence>
<evidence type="ECO:0008006" key="2">
    <source>
        <dbReference type="Google" id="ProtNLM"/>
    </source>
</evidence>
<accession>A0A0F8Z9V1</accession>
<dbReference type="PANTHER" id="PTHR11014">
    <property type="entry name" value="PEPTIDASE M20 FAMILY MEMBER"/>
    <property type="match status" value="1"/>
</dbReference>
<feature type="non-terminal residue" evidence="1">
    <location>
        <position position="83"/>
    </location>
</feature>
<dbReference type="PANTHER" id="PTHR11014:SF63">
    <property type="entry name" value="METALLOPEPTIDASE, PUTATIVE (AFU_ORTHOLOGUE AFUA_6G09600)-RELATED"/>
    <property type="match status" value="1"/>
</dbReference>
<dbReference type="InterPro" id="IPR017439">
    <property type="entry name" value="Amidohydrolase"/>
</dbReference>
<dbReference type="AlphaFoldDB" id="A0A0F8Z9V1"/>
<dbReference type="GO" id="GO:0016787">
    <property type="term" value="F:hydrolase activity"/>
    <property type="evidence" value="ECO:0007669"/>
    <property type="project" value="InterPro"/>
</dbReference>
<dbReference type="Gene3D" id="3.40.630.10">
    <property type="entry name" value="Zn peptidases"/>
    <property type="match status" value="1"/>
</dbReference>
<organism evidence="1">
    <name type="scientific">marine sediment metagenome</name>
    <dbReference type="NCBI Taxonomy" id="412755"/>
    <lineage>
        <taxon>unclassified sequences</taxon>
        <taxon>metagenomes</taxon>
        <taxon>ecological metagenomes</taxon>
    </lineage>
</organism>
<dbReference type="EMBL" id="LAZR01049036">
    <property type="protein sequence ID" value="KKK90582.1"/>
    <property type="molecule type" value="Genomic_DNA"/>
</dbReference>